<sequence length="83" mass="8825">MRAFTEAGAQAGRGKRGKKQKTQGGRRDGRADAGFHTGRNIGRAEAEGESGRHKAGGGTGKRMRVFTQAGKRQAERAASRGDR</sequence>
<evidence type="ECO:0000256" key="1">
    <source>
        <dbReference type="SAM" id="MobiDB-lite"/>
    </source>
</evidence>
<evidence type="ECO:0000313" key="3">
    <source>
        <dbReference type="Proteomes" id="UP000195772"/>
    </source>
</evidence>
<feature type="compositionally biased region" description="Basic and acidic residues" evidence="1">
    <location>
        <begin position="72"/>
        <end position="83"/>
    </location>
</feature>
<dbReference type="AlphaFoldDB" id="A0A1Y3R1B1"/>
<dbReference type="EMBL" id="NFHB01000007">
    <property type="protein sequence ID" value="OUN02590.1"/>
    <property type="molecule type" value="Genomic_DNA"/>
</dbReference>
<dbReference type="Proteomes" id="UP000195772">
    <property type="component" value="Unassembled WGS sequence"/>
</dbReference>
<evidence type="ECO:0000313" key="2">
    <source>
        <dbReference type="EMBL" id="OUN02590.1"/>
    </source>
</evidence>
<gene>
    <name evidence="2" type="ORF">B5G41_11120</name>
</gene>
<comment type="caution">
    <text evidence="2">The sequence shown here is derived from an EMBL/GenBank/DDBJ whole genome shotgun (WGS) entry which is preliminary data.</text>
</comment>
<protein>
    <submittedName>
        <fullName evidence="2">Uncharacterized protein</fullName>
    </submittedName>
</protein>
<proteinExistence type="predicted"/>
<organism evidence="2 3">
    <name type="scientific">Alistipes onderdonkii</name>
    <dbReference type="NCBI Taxonomy" id="328813"/>
    <lineage>
        <taxon>Bacteria</taxon>
        <taxon>Pseudomonadati</taxon>
        <taxon>Bacteroidota</taxon>
        <taxon>Bacteroidia</taxon>
        <taxon>Bacteroidales</taxon>
        <taxon>Rikenellaceae</taxon>
        <taxon>Alistipes</taxon>
    </lineage>
</organism>
<reference evidence="3" key="1">
    <citation type="submission" date="2017-04" db="EMBL/GenBank/DDBJ databases">
        <title>Function of individual gut microbiota members based on whole genome sequencing of pure cultures obtained from chicken caecum.</title>
        <authorList>
            <person name="Medvecky M."/>
            <person name="Cejkova D."/>
            <person name="Polansky O."/>
            <person name="Karasova D."/>
            <person name="Kubasova T."/>
            <person name="Cizek A."/>
            <person name="Rychlik I."/>
        </authorList>
    </citation>
    <scope>NUCLEOTIDE SEQUENCE [LARGE SCALE GENOMIC DNA]</scope>
    <source>
        <strain evidence="3">An90</strain>
    </source>
</reference>
<name>A0A1Y3R1B1_9BACT</name>
<feature type="region of interest" description="Disordered" evidence="1">
    <location>
        <begin position="1"/>
        <end position="83"/>
    </location>
</feature>
<accession>A0A1Y3R1B1</accession>
<feature type="compositionally biased region" description="Basic and acidic residues" evidence="1">
    <location>
        <begin position="42"/>
        <end position="52"/>
    </location>
</feature>